<keyword evidence="1" id="KW-1133">Transmembrane helix</keyword>
<keyword evidence="1" id="KW-0812">Transmembrane</keyword>
<dbReference type="EMBL" id="BMAO01022247">
    <property type="protein sequence ID" value="GFQ80610.1"/>
    <property type="molecule type" value="Genomic_DNA"/>
</dbReference>
<comment type="caution">
    <text evidence="2">The sequence shown here is derived from an EMBL/GenBank/DDBJ whole genome shotgun (WGS) entry which is preliminary data.</text>
</comment>
<keyword evidence="3" id="KW-1185">Reference proteome</keyword>
<dbReference type="AlphaFoldDB" id="A0A8X6IP11"/>
<name>A0A8X6IP11_TRICU</name>
<proteinExistence type="predicted"/>
<feature type="transmembrane region" description="Helical" evidence="1">
    <location>
        <begin position="63"/>
        <end position="81"/>
    </location>
</feature>
<sequence>MSLLLACKKRTYLKKKKKGSELTVSHSVMPFSLLSTINDKLCLIHVFDVVDNKVLKVFDALSSLLWVLEMLISALHIAWYGNIFWTYYISHGFGYILGFSANFLPLYLRSRDCINMI</sequence>
<organism evidence="2 3">
    <name type="scientific">Trichonephila clavata</name>
    <name type="common">Joro spider</name>
    <name type="synonym">Nephila clavata</name>
    <dbReference type="NCBI Taxonomy" id="2740835"/>
    <lineage>
        <taxon>Eukaryota</taxon>
        <taxon>Metazoa</taxon>
        <taxon>Ecdysozoa</taxon>
        <taxon>Arthropoda</taxon>
        <taxon>Chelicerata</taxon>
        <taxon>Arachnida</taxon>
        <taxon>Araneae</taxon>
        <taxon>Araneomorphae</taxon>
        <taxon>Entelegynae</taxon>
        <taxon>Araneoidea</taxon>
        <taxon>Nephilidae</taxon>
        <taxon>Trichonephila</taxon>
    </lineage>
</organism>
<evidence type="ECO:0000256" key="1">
    <source>
        <dbReference type="SAM" id="Phobius"/>
    </source>
</evidence>
<feature type="transmembrane region" description="Helical" evidence="1">
    <location>
        <begin position="87"/>
        <end position="108"/>
    </location>
</feature>
<evidence type="ECO:0000313" key="3">
    <source>
        <dbReference type="Proteomes" id="UP000887116"/>
    </source>
</evidence>
<keyword evidence="1" id="KW-0472">Membrane</keyword>
<dbReference type="Proteomes" id="UP000887116">
    <property type="component" value="Unassembled WGS sequence"/>
</dbReference>
<protein>
    <submittedName>
        <fullName evidence="2">Uncharacterized protein</fullName>
    </submittedName>
</protein>
<gene>
    <name evidence="2" type="ORF">TNCT_678971</name>
</gene>
<accession>A0A8X6IP11</accession>
<evidence type="ECO:0000313" key="2">
    <source>
        <dbReference type="EMBL" id="GFQ80610.1"/>
    </source>
</evidence>
<reference evidence="2" key="1">
    <citation type="submission" date="2020-07" db="EMBL/GenBank/DDBJ databases">
        <title>Multicomponent nature underlies the extraordinary mechanical properties of spider dragline silk.</title>
        <authorList>
            <person name="Kono N."/>
            <person name="Nakamura H."/>
            <person name="Mori M."/>
            <person name="Yoshida Y."/>
            <person name="Ohtoshi R."/>
            <person name="Malay A.D."/>
            <person name="Moran D.A.P."/>
            <person name="Tomita M."/>
            <person name="Numata K."/>
            <person name="Arakawa K."/>
        </authorList>
    </citation>
    <scope>NUCLEOTIDE SEQUENCE</scope>
</reference>